<evidence type="ECO:0000259" key="4">
    <source>
        <dbReference type="Pfam" id="PF00294"/>
    </source>
</evidence>
<evidence type="ECO:0000256" key="3">
    <source>
        <dbReference type="SAM" id="MobiDB-lite"/>
    </source>
</evidence>
<keyword evidence="1" id="KW-0808">Transferase</keyword>
<dbReference type="Proteomes" id="UP001244341">
    <property type="component" value="Chromosome 8b"/>
</dbReference>
<dbReference type="InterPro" id="IPR002139">
    <property type="entry name" value="Ribo/fructo_kinase"/>
</dbReference>
<dbReference type="PANTHER" id="PTHR42774">
    <property type="entry name" value="PHOSPHOTRANSFERASE SYSTEM TRANSPORT PROTEIN"/>
    <property type="match status" value="1"/>
</dbReference>
<keyword evidence="6" id="KW-1185">Reference proteome</keyword>
<organism evidence="5 6">
    <name type="scientific">Tetradesmus obliquus</name>
    <name type="common">Green alga</name>
    <name type="synonym">Acutodesmus obliquus</name>
    <dbReference type="NCBI Taxonomy" id="3088"/>
    <lineage>
        <taxon>Eukaryota</taxon>
        <taxon>Viridiplantae</taxon>
        <taxon>Chlorophyta</taxon>
        <taxon>core chlorophytes</taxon>
        <taxon>Chlorophyceae</taxon>
        <taxon>CS clade</taxon>
        <taxon>Sphaeropleales</taxon>
        <taxon>Scenedesmaceae</taxon>
        <taxon>Tetradesmus</taxon>
    </lineage>
</organism>
<evidence type="ECO:0000313" key="6">
    <source>
        <dbReference type="Proteomes" id="UP001244341"/>
    </source>
</evidence>
<dbReference type="Gene3D" id="3.40.1190.20">
    <property type="match status" value="2"/>
</dbReference>
<reference evidence="5 6" key="1">
    <citation type="submission" date="2023-05" db="EMBL/GenBank/DDBJ databases">
        <title>A 100% complete, gapless, phased diploid assembly of the Scenedesmus obliquus UTEX 3031 genome.</title>
        <authorList>
            <person name="Biondi T.C."/>
            <person name="Hanschen E.R."/>
            <person name="Kwon T."/>
            <person name="Eng W."/>
            <person name="Kruse C.P.S."/>
            <person name="Koehler S.I."/>
            <person name="Kunde Y."/>
            <person name="Gleasner C.D."/>
            <person name="You Mak K.T."/>
            <person name="Polle J."/>
            <person name="Hovde B.T."/>
            <person name="Starkenburg S.R."/>
        </authorList>
    </citation>
    <scope>NUCLEOTIDE SEQUENCE [LARGE SCALE GENOMIC DNA]</scope>
    <source>
        <strain evidence="5 6">DOE0152z</strain>
    </source>
</reference>
<dbReference type="InterPro" id="IPR052562">
    <property type="entry name" value="Ketohexokinase-related"/>
</dbReference>
<proteinExistence type="predicted"/>
<sequence>MVVRAAAFEGCQVPLPKPVKIVGCGSCGVDYLASVAVYPKPDQKLRTDALEVQGGGNCANALTAAARLGLKPTIVTKIGGDGLGDGILSELHADGIDTSLVLRATGHPSPFTYIIVDREGGTRTCIHTPGAPMVPEEMTAELIRHALDGAALVYFDGRLTEAALLLARAARAAGVAVLVEGERLRPGLQELLQQADYVVTSTHFPQEWTGEQCIGDAMLELAVRLPRARMIITTRGAEGSVCLLRQEHGSQQDPPFERCLQDVIHELTSQITGMSSSSSSSSSSNGGSTTDHVCVSSNGIAIQPARVGSTSGSMRLQFSSSRNSAAAEAYAQEAARQAAELNADASNTQGYTMIQQATAEGSTHSSPVARVFVASAAGLPAEAVADTTGAGDSFIGSVMYGITTDMSPDKIMLLGAVVAACKCTALGARPGLPTRQQLTPQLLVARQNN</sequence>
<protein>
    <recommendedName>
        <fullName evidence="4">Carbohydrate kinase PfkB domain-containing protein</fullName>
    </recommendedName>
</protein>
<dbReference type="Pfam" id="PF00294">
    <property type="entry name" value="PfkB"/>
    <property type="match status" value="2"/>
</dbReference>
<feature type="domain" description="Carbohydrate kinase PfkB" evidence="4">
    <location>
        <begin position="40"/>
        <end position="246"/>
    </location>
</feature>
<dbReference type="InterPro" id="IPR011611">
    <property type="entry name" value="PfkB_dom"/>
</dbReference>
<dbReference type="EMBL" id="CP126215">
    <property type="protein sequence ID" value="WIA17201.1"/>
    <property type="molecule type" value="Genomic_DNA"/>
</dbReference>
<feature type="region of interest" description="Disordered" evidence="3">
    <location>
        <begin position="271"/>
        <end position="290"/>
    </location>
</feature>
<dbReference type="PRINTS" id="PR00990">
    <property type="entry name" value="RIBOKINASE"/>
</dbReference>
<evidence type="ECO:0000313" key="5">
    <source>
        <dbReference type="EMBL" id="WIA17201.1"/>
    </source>
</evidence>
<keyword evidence="2" id="KW-0418">Kinase</keyword>
<dbReference type="InterPro" id="IPR029056">
    <property type="entry name" value="Ribokinase-like"/>
</dbReference>
<name>A0ABY8U6V6_TETOB</name>
<gene>
    <name evidence="5" type="ORF">OEZ85_014082</name>
</gene>
<evidence type="ECO:0000256" key="2">
    <source>
        <dbReference type="ARBA" id="ARBA00022777"/>
    </source>
</evidence>
<dbReference type="PANTHER" id="PTHR42774:SF3">
    <property type="entry name" value="KETOHEXOKINASE"/>
    <property type="match status" value="1"/>
</dbReference>
<feature type="domain" description="Carbohydrate kinase PfkB" evidence="4">
    <location>
        <begin position="358"/>
        <end position="434"/>
    </location>
</feature>
<dbReference type="SUPFAM" id="SSF53613">
    <property type="entry name" value="Ribokinase-like"/>
    <property type="match status" value="1"/>
</dbReference>
<accession>A0ABY8U6V6</accession>
<evidence type="ECO:0000256" key="1">
    <source>
        <dbReference type="ARBA" id="ARBA00022679"/>
    </source>
</evidence>
<feature type="compositionally biased region" description="Low complexity" evidence="3">
    <location>
        <begin position="275"/>
        <end position="284"/>
    </location>
</feature>